<evidence type="ECO:0000256" key="3">
    <source>
        <dbReference type="ARBA" id="ARBA00038334"/>
    </source>
</evidence>
<dbReference type="NCBIfam" id="TIGR02247">
    <property type="entry name" value="HAD-1A3-hyp"/>
    <property type="match status" value="1"/>
</dbReference>
<evidence type="ECO:0000259" key="4">
    <source>
        <dbReference type="Pfam" id="PF00561"/>
    </source>
</evidence>
<accession>A0A8B7ZIK3</accession>
<keyword evidence="1" id="KW-0378">Hydrolase</keyword>
<dbReference type="Proteomes" id="UP000694845">
    <property type="component" value="Unplaced"/>
</dbReference>
<dbReference type="Gene3D" id="3.40.50.1000">
    <property type="entry name" value="HAD superfamily/HAD-like"/>
    <property type="match status" value="1"/>
</dbReference>
<dbReference type="GeneID" id="110985936"/>
<dbReference type="KEGG" id="aplc:110985936"/>
<dbReference type="PRINTS" id="PR00111">
    <property type="entry name" value="ABHYDROLASE"/>
</dbReference>
<dbReference type="InterPro" id="IPR023198">
    <property type="entry name" value="PGP-like_dom2"/>
</dbReference>
<comment type="similarity">
    <text evidence="3">Belongs to the AB hydrolase superfamily. Epoxide hydrolase family.</text>
</comment>
<name>A0A8B7ZIK3_ACAPL</name>
<evidence type="ECO:0000256" key="1">
    <source>
        <dbReference type="ARBA" id="ARBA00022801"/>
    </source>
</evidence>
<dbReference type="FunFam" id="3.40.50.1820:FF:000067">
    <property type="entry name" value="Bifunctional epoxide hydrolase 2"/>
    <property type="match status" value="1"/>
</dbReference>
<dbReference type="SUPFAM" id="SSF56784">
    <property type="entry name" value="HAD-like"/>
    <property type="match status" value="1"/>
</dbReference>
<dbReference type="NCBIfam" id="TIGR01509">
    <property type="entry name" value="HAD-SF-IA-v3"/>
    <property type="match status" value="1"/>
</dbReference>
<dbReference type="InterPro" id="IPR000073">
    <property type="entry name" value="AB_hydrolase_1"/>
</dbReference>
<dbReference type="SUPFAM" id="SSF53474">
    <property type="entry name" value="alpha/beta-Hydrolases"/>
    <property type="match status" value="1"/>
</dbReference>
<feature type="domain" description="AB hydrolase-1" evidence="4">
    <location>
        <begin position="280"/>
        <end position="559"/>
    </location>
</feature>
<evidence type="ECO:0000313" key="6">
    <source>
        <dbReference type="RefSeq" id="XP_022103101.1"/>
    </source>
</evidence>
<dbReference type="InterPro" id="IPR023214">
    <property type="entry name" value="HAD_sf"/>
</dbReference>
<dbReference type="InterPro" id="IPR036412">
    <property type="entry name" value="HAD-like_sf"/>
</dbReference>
<proteinExistence type="inferred from homology"/>
<evidence type="ECO:0000256" key="2">
    <source>
        <dbReference type="ARBA" id="ARBA00022990"/>
    </source>
</evidence>
<organism evidence="5 6">
    <name type="scientific">Acanthaster planci</name>
    <name type="common">Crown-of-thorns starfish</name>
    <dbReference type="NCBI Taxonomy" id="133434"/>
    <lineage>
        <taxon>Eukaryota</taxon>
        <taxon>Metazoa</taxon>
        <taxon>Echinodermata</taxon>
        <taxon>Eleutherozoa</taxon>
        <taxon>Asterozoa</taxon>
        <taxon>Asteroidea</taxon>
        <taxon>Valvatacea</taxon>
        <taxon>Valvatida</taxon>
        <taxon>Acanthasteridae</taxon>
        <taxon>Acanthaster</taxon>
    </lineage>
</organism>
<reference evidence="6 7" key="1">
    <citation type="submission" date="2025-04" db="UniProtKB">
        <authorList>
            <consortium name="RefSeq"/>
        </authorList>
    </citation>
    <scope>IDENTIFICATION</scope>
</reference>
<dbReference type="SFLD" id="SFLDS00003">
    <property type="entry name" value="Haloacid_Dehalogenase"/>
    <property type="match status" value="1"/>
</dbReference>
<dbReference type="InterPro" id="IPR011945">
    <property type="entry name" value="HAD-SF_ppase_IA/epoxid_hydro_N"/>
</dbReference>
<dbReference type="InterPro" id="IPR029058">
    <property type="entry name" value="AB_hydrolase_fold"/>
</dbReference>
<dbReference type="Pfam" id="PF00702">
    <property type="entry name" value="Hydrolase"/>
    <property type="match status" value="1"/>
</dbReference>
<dbReference type="PRINTS" id="PR00412">
    <property type="entry name" value="EPOXHYDRLASE"/>
</dbReference>
<dbReference type="SFLD" id="SFLDG01129">
    <property type="entry name" value="C1.5:_HAD__Beta-PGM__Phosphata"/>
    <property type="match status" value="1"/>
</dbReference>
<evidence type="ECO:0000313" key="8">
    <source>
        <dbReference type="RefSeq" id="XP_022103103.1"/>
    </source>
</evidence>
<keyword evidence="5" id="KW-1185">Reference proteome</keyword>
<dbReference type="Gene3D" id="3.40.50.1820">
    <property type="entry name" value="alpha/beta hydrolase"/>
    <property type="match status" value="1"/>
</dbReference>
<dbReference type="Gene3D" id="1.10.150.240">
    <property type="entry name" value="Putative phosphatase, domain 2"/>
    <property type="match status" value="1"/>
</dbReference>
<dbReference type="InterPro" id="IPR006439">
    <property type="entry name" value="HAD-SF_hydro_IA"/>
</dbReference>
<evidence type="ECO:0000313" key="7">
    <source>
        <dbReference type="RefSeq" id="XP_022103102.1"/>
    </source>
</evidence>
<dbReference type="InterPro" id="IPR000639">
    <property type="entry name" value="Epox_hydrolase-like"/>
</dbReference>
<sequence length="586" mass="65918">MAIKAAIFDVGGVLFKSPINFLTQLAEKHGLPPTFAVNVLRKGAPDNAFCRAEKGDLSLSQLVTELQNDFELSAQESNVELPQTFSIKEMVLGLLKQQPHREMINAVINLKNHGLKTCILTNNFIYDLPSEAEEDNPNFFVISGLMFDEVIESCRIGLRKPDLEIYSMACKRLGVSPQETIFIDDLKGNLKNAQKLGINTILFKDSKSALAKIQELTGIDVSTILFKDSKSALAKIQELTGIDVFQPAVPISADPDKLTHSYVTTTDGVKLHYVEMGEGPAVILCHGFPESWYSWRKQIPALVLAGYRVIVPDQRGFGLSSAPQDIKGYTQECLSADLIALLDSLSIRRAVFVGHDWGGAVVWKIALRYPERTRGVVGVNTAYFPPNPKSNPLQRMYQKPGVFDYQLYFQTPGVAEAELEKDLEKTFKFFFRAPGKQDHYPGSEKIGVHNVRERGGMLVGVPDNLPRPSLLTEKDLAYYVKQYKTSGFRGPLNWYRNVEENWKDSLKDVGRKIHAPALMVTAEKDRVLTPASSKYMEPWVPNLSRLHLENCGHWTQMERAREFNEGLIKWLNDIHKKAKIHVESRL</sequence>
<dbReference type="RefSeq" id="XP_022103101.1">
    <property type="nucleotide sequence ID" value="XM_022247409.1"/>
</dbReference>
<dbReference type="Pfam" id="PF00561">
    <property type="entry name" value="Abhydrolase_1"/>
    <property type="match status" value="1"/>
</dbReference>
<dbReference type="RefSeq" id="XP_022103104.1">
    <property type="nucleotide sequence ID" value="XM_022247412.1"/>
</dbReference>
<dbReference type="AlphaFoldDB" id="A0A8B7ZIK3"/>
<dbReference type="CDD" id="cd02603">
    <property type="entry name" value="HAD_sEH-N_like"/>
    <property type="match status" value="1"/>
</dbReference>
<evidence type="ECO:0000313" key="9">
    <source>
        <dbReference type="RefSeq" id="XP_022103104.1"/>
    </source>
</evidence>
<keyword evidence="2" id="KW-0007">Acetylation</keyword>
<gene>
    <name evidence="6 7 8 9" type="primary">LOC110985936</name>
</gene>
<dbReference type="GO" id="GO:0004301">
    <property type="term" value="F:epoxide hydrolase activity"/>
    <property type="evidence" value="ECO:0007669"/>
    <property type="project" value="UniProtKB-ARBA"/>
</dbReference>
<dbReference type="OrthoDB" id="408373at2759"/>
<dbReference type="RefSeq" id="XP_022103102.1">
    <property type="nucleotide sequence ID" value="XM_022247410.1"/>
</dbReference>
<protein>
    <submittedName>
        <fullName evidence="6 7">Bifunctional epoxide hydrolase 2-like isoform X1</fullName>
    </submittedName>
</protein>
<evidence type="ECO:0000313" key="5">
    <source>
        <dbReference type="Proteomes" id="UP000694845"/>
    </source>
</evidence>
<dbReference type="RefSeq" id="XP_022103103.1">
    <property type="nucleotide sequence ID" value="XM_022247411.1"/>
</dbReference>
<dbReference type="PANTHER" id="PTHR43329">
    <property type="entry name" value="EPOXIDE HYDROLASE"/>
    <property type="match status" value="1"/>
</dbReference>